<proteinExistence type="predicted"/>
<comment type="caution">
    <text evidence="1">The sequence shown here is derived from an EMBL/GenBank/DDBJ whole genome shotgun (WGS) entry which is preliminary data.</text>
</comment>
<name>A0A8G2BF44_9PROT</name>
<evidence type="ECO:0000313" key="1">
    <source>
        <dbReference type="EMBL" id="SDF16425.1"/>
    </source>
</evidence>
<evidence type="ECO:0000313" key="2">
    <source>
        <dbReference type="Proteomes" id="UP000198615"/>
    </source>
</evidence>
<accession>A0A8G2BF44</accession>
<dbReference type="AlphaFoldDB" id="A0A8G2BF44"/>
<sequence length="262" mass="28216">MAHIAAARRSLSPGGCPALTIALLAIMLVLGGCVGQQAAAPPEIAFGPGDPRALVLVGISAGQRDGTLTFTRLADGSDRLLSSSERDEPIRFAVSNDDAATVLLVAPGRYLISEAAIVTGKSQEYRPAYGGGFGYHDYRHSPHPYWFHHGWHSGVHGGWRTERVTVTEGERFQVKNGPRGVENQAWIITVPAGQVTALGHFAFEWTRSSNVLNVAHTPYKPEIVDRALAGYGGVTAPVVEAEWSLYGPDLPPPPMMHWSRAY</sequence>
<keyword evidence="2" id="KW-1185">Reference proteome</keyword>
<organism evidence="1 2">
    <name type="scientific">Thalassobaculum litoreum DSM 18839</name>
    <dbReference type="NCBI Taxonomy" id="1123362"/>
    <lineage>
        <taxon>Bacteria</taxon>
        <taxon>Pseudomonadati</taxon>
        <taxon>Pseudomonadota</taxon>
        <taxon>Alphaproteobacteria</taxon>
        <taxon>Rhodospirillales</taxon>
        <taxon>Thalassobaculaceae</taxon>
        <taxon>Thalassobaculum</taxon>
    </lineage>
</organism>
<gene>
    <name evidence="1" type="ORF">SAMN05660686_00523</name>
</gene>
<dbReference type="EMBL" id="FNBW01000001">
    <property type="protein sequence ID" value="SDF16425.1"/>
    <property type="molecule type" value="Genomic_DNA"/>
</dbReference>
<reference evidence="1 2" key="1">
    <citation type="submission" date="2016-10" db="EMBL/GenBank/DDBJ databases">
        <authorList>
            <person name="Varghese N."/>
            <person name="Submissions S."/>
        </authorList>
    </citation>
    <scope>NUCLEOTIDE SEQUENCE [LARGE SCALE GENOMIC DNA]</scope>
    <source>
        <strain evidence="1 2">DSM 18839</strain>
    </source>
</reference>
<protein>
    <submittedName>
        <fullName evidence="1">Uncharacterized protein</fullName>
    </submittedName>
</protein>
<dbReference type="RefSeq" id="WP_093147910.1">
    <property type="nucleotide sequence ID" value="NZ_FNBW01000001.1"/>
</dbReference>
<dbReference type="Proteomes" id="UP000198615">
    <property type="component" value="Unassembled WGS sequence"/>
</dbReference>